<feature type="region of interest" description="Disordered" evidence="3">
    <location>
        <begin position="196"/>
        <end position="216"/>
    </location>
</feature>
<dbReference type="InterPro" id="IPR001251">
    <property type="entry name" value="CRAL-TRIO_dom"/>
</dbReference>
<evidence type="ECO:0000313" key="6">
    <source>
        <dbReference type="RefSeq" id="XP_055368714.1"/>
    </source>
</evidence>
<dbReference type="InterPro" id="IPR022181">
    <property type="entry name" value="Bcl2-/adenovirus-E1B"/>
</dbReference>
<protein>
    <submittedName>
        <fullName evidence="6 7">Bcl-2/adenovirus E1B 19 kDa-interacting protein 2-like protein isoform X1</fullName>
    </submittedName>
</protein>
<dbReference type="CDD" id="cd00170">
    <property type="entry name" value="SEC14"/>
    <property type="match status" value="1"/>
</dbReference>
<dbReference type="PROSITE" id="PS50191">
    <property type="entry name" value="CRAL_TRIO"/>
    <property type="match status" value="1"/>
</dbReference>
<evidence type="ECO:0000256" key="1">
    <source>
        <dbReference type="ARBA" id="ARBA00004496"/>
    </source>
</evidence>
<sequence length="502" mass="55404">MESREEDDAPSRSLLEDEHRSPWTTRSTSTTDTTSSTSTTDTTLSTSATNTTPSTITTVTTCSTSTTDIIRSTSTTDTTPITITTVTTCSTSTTDTTGSTSTTDIIRSTSTTDPACTEADTTDAFAAASTGAAEGGSQHKPWTAPRDRPGEEAAAGLVRTGGTMAPVPPSSLALTQPTKKKVLLAPALSLSLGRSESTVSEDFPPAFLSPSPEEDEDAGLDFDLDAMETPSDSESLPFPVYDLEEELRRLGVAPHRRRPLVTSSSSLAPSTATTDLEREDIVDSQGTRWRCFSTGDPPQESRVNMSVLEPFLRVLSHGGYYGDGMNDIIVFSSCYLPQNSLHNYQYVMDHLFRYVVGTLELMVAENYVMVYLCAGGQKDRVPGIGWLRECYTTIDRRLRKNLKGFYVVHPTWYIKALITIIKPFISSKFSRKLQFVDSLQDLSHLVPTEHVQIPDCVRHEPEDRYGTEPYSSYCFFAEHHETHHFRSEPFSAPCRYEQQLIR</sequence>
<dbReference type="SMART" id="SM00516">
    <property type="entry name" value="SEC14"/>
    <property type="match status" value="1"/>
</dbReference>
<evidence type="ECO:0000313" key="5">
    <source>
        <dbReference type="Proteomes" id="UP000515150"/>
    </source>
</evidence>
<name>A0A9W2Y4D2_BETSP</name>
<feature type="compositionally biased region" description="Low complexity" evidence="3">
    <location>
        <begin position="24"/>
        <end position="55"/>
    </location>
</feature>
<feature type="domain" description="CRAL-TRIO" evidence="4">
    <location>
        <begin position="308"/>
        <end position="472"/>
    </location>
</feature>
<proteinExistence type="predicted"/>
<organism evidence="5 7">
    <name type="scientific">Betta splendens</name>
    <name type="common">Siamese fighting fish</name>
    <dbReference type="NCBI Taxonomy" id="158456"/>
    <lineage>
        <taxon>Eukaryota</taxon>
        <taxon>Metazoa</taxon>
        <taxon>Chordata</taxon>
        <taxon>Craniata</taxon>
        <taxon>Vertebrata</taxon>
        <taxon>Euteleostomi</taxon>
        <taxon>Actinopterygii</taxon>
        <taxon>Neopterygii</taxon>
        <taxon>Teleostei</taxon>
        <taxon>Neoteleostei</taxon>
        <taxon>Acanthomorphata</taxon>
        <taxon>Anabantaria</taxon>
        <taxon>Anabantiformes</taxon>
        <taxon>Anabantoidei</taxon>
        <taxon>Osphronemidae</taxon>
        <taxon>Betta</taxon>
    </lineage>
</organism>
<evidence type="ECO:0000259" key="4">
    <source>
        <dbReference type="PROSITE" id="PS50191"/>
    </source>
</evidence>
<dbReference type="InterPro" id="IPR036865">
    <property type="entry name" value="CRAL-TRIO_dom_sf"/>
</dbReference>
<dbReference type="Gene3D" id="3.40.525.10">
    <property type="entry name" value="CRAL-TRIO lipid binding domain"/>
    <property type="match status" value="1"/>
</dbReference>
<reference evidence="6 7" key="1">
    <citation type="submission" date="2025-04" db="UniProtKB">
        <authorList>
            <consortium name="RefSeq"/>
        </authorList>
    </citation>
    <scope>IDENTIFICATION</scope>
</reference>
<dbReference type="AlphaFoldDB" id="A0A9W2Y4D2"/>
<dbReference type="Proteomes" id="UP000515150">
    <property type="component" value="Chromosome 11"/>
</dbReference>
<feature type="region of interest" description="Disordered" evidence="3">
    <location>
        <begin position="1"/>
        <end position="55"/>
    </location>
</feature>
<dbReference type="GeneID" id="114865237"/>
<dbReference type="PANTHER" id="PTHR12112">
    <property type="entry name" value="BNIP - RELATED"/>
    <property type="match status" value="1"/>
</dbReference>
<keyword evidence="2" id="KW-0963">Cytoplasm</keyword>
<dbReference type="SUPFAM" id="SSF52087">
    <property type="entry name" value="CRAL/TRIO domain"/>
    <property type="match status" value="1"/>
</dbReference>
<comment type="subcellular location">
    <subcellularLocation>
        <location evidence="1">Cytoplasm</location>
    </subcellularLocation>
</comment>
<keyword evidence="5" id="KW-1185">Reference proteome</keyword>
<evidence type="ECO:0000313" key="7">
    <source>
        <dbReference type="RefSeq" id="XP_055368715.1"/>
    </source>
</evidence>
<dbReference type="Pfam" id="PF13716">
    <property type="entry name" value="CRAL_TRIO_2"/>
    <property type="match status" value="1"/>
</dbReference>
<dbReference type="GO" id="GO:0006915">
    <property type="term" value="P:apoptotic process"/>
    <property type="evidence" value="ECO:0007669"/>
    <property type="project" value="TreeGrafter"/>
</dbReference>
<dbReference type="KEGG" id="bspl:114865237"/>
<dbReference type="OrthoDB" id="19923at2759"/>
<evidence type="ECO:0000256" key="3">
    <source>
        <dbReference type="SAM" id="MobiDB-lite"/>
    </source>
</evidence>
<evidence type="ECO:0000256" key="2">
    <source>
        <dbReference type="ARBA" id="ARBA00022490"/>
    </source>
</evidence>
<dbReference type="FunFam" id="3.40.525.10:FF:000001">
    <property type="entry name" value="BCL2/adenovirus E1B protein-interacting protein 2"/>
    <property type="match status" value="1"/>
</dbReference>
<dbReference type="RefSeq" id="XP_055368714.1">
    <property type="nucleotide sequence ID" value="XM_055512739.1"/>
</dbReference>
<dbReference type="GO" id="GO:0005737">
    <property type="term" value="C:cytoplasm"/>
    <property type="evidence" value="ECO:0007669"/>
    <property type="project" value="UniProtKB-SubCell"/>
</dbReference>
<dbReference type="RefSeq" id="XP_055368715.1">
    <property type="nucleotide sequence ID" value="XM_055512740.1"/>
</dbReference>
<accession>A0A9W2Y4D2</accession>
<dbReference type="PANTHER" id="PTHR12112:SF21">
    <property type="entry name" value="BCL-2_ADENOVIRUS E1B 19 KDA-INTERACTING PROTEIN 2-LIKE PROTEIN"/>
    <property type="match status" value="1"/>
</dbReference>
<dbReference type="Pfam" id="PF12496">
    <property type="entry name" value="BNIP2"/>
    <property type="match status" value="1"/>
</dbReference>
<gene>
    <name evidence="6 7" type="primary">LOC114865237</name>
</gene>